<evidence type="ECO:0000256" key="6">
    <source>
        <dbReference type="ARBA" id="ARBA00047345"/>
    </source>
</evidence>
<feature type="region of interest" description="Disordered" evidence="8">
    <location>
        <begin position="41"/>
        <end position="62"/>
    </location>
</feature>
<dbReference type="AlphaFoldDB" id="A0A1X6MJ69"/>
<dbReference type="Pfam" id="PF05693">
    <property type="entry name" value="Glycogen_syn"/>
    <property type="match status" value="1"/>
</dbReference>
<dbReference type="EC" id="2.4.1.11" evidence="7"/>
<proteinExistence type="inferred from homology"/>
<keyword evidence="10" id="KW-1185">Reference proteome</keyword>
<dbReference type="Proteomes" id="UP000194127">
    <property type="component" value="Unassembled WGS sequence"/>
</dbReference>
<evidence type="ECO:0000313" key="9">
    <source>
        <dbReference type="EMBL" id="OSX56481.1"/>
    </source>
</evidence>
<reference evidence="9 10" key="1">
    <citation type="submission" date="2017-04" db="EMBL/GenBank/DDBJ databases">
        <title>Genome Sequence of the Model Brown-Rot Fungus Postia placenta SB12.</title>
        <authorList>
            <consortium name="DOE Joint Genome Institute"/>
            <person name="Gaskell J."/>
            <person name="Kersten P."/>
            <person name="Larrondo L.F."/>
            <person name="Canessa P."/>
            <person name="Martinez D."/>
            <person name="Hibbett D."/>
            <person name="Schmoll M."/>
            <person name="Kubicek C.P."/>
            <person name="Martinez A.T."/>
            <person name="Yadav J."/>
            <person name="Master E."/>
            <person name="Magnuson J.K."/>
            <person name="James T."/>
            <person name="Yaver D."/>
            <person name="Berka R."/>
            <person name="Labutti K."/>
            <person name="Lipzen A."/>
            <person name="Aerts A."/>
            <person name="Barry K."/>
            <person name="Henrissat B."/>
            <person name="Blanchette R."/>
            <person name="Grigoriev I."/>
            <person name="Cullen D."/>
        </authorList>
    </citation>
    <scope>NUCLEOTIDE SEQUENCE [LARGE SCALE GENOMIC DNA]</scope>
    <source>
        <strain evidence="9 10">MAD-698-R-SB12</strain>
    </source>
</reference>
<sequence length="151" mass="17067">MTNLSGFGCFMQDLIQRPQDEGCYIVDWHSQSVEDSLLPEDTAAAHQPDEPCRAAEPAAGLEEPRHRVFEGAAACARVRSSTWHGAHDAKLGPHKPALLHVWLRDPGDIGMLTEEMQMSGMSDYRGYQWPRHMEDEDEGHPIRLVMKYHMS</sequence>
<keyword evidence="5 7" id="KW-0320">Glycogen biosynthesis</keyword>
<evidence type="ECO:0000256" key="2">
    <source>
        <dbReference type="ARBA" id="ARBA00010686"/>
    </source>
</evidence>
<evidence type="ECO:0000313" key="10">
    <source>
        <dbReference type="Proteomes" id="UP000194127"/>
    </source>
</evidence>
<evidence type="ECO:0000256" key="8">
    <source>
        <dbReference type="SAM" id="MobiDB-lite"/>
    </source>
</evidence>
<dbReference type="InterPro" id="IPR008631">
    <property type="entry name" value="Glycogen_synth"/>
</dbReference>
<dbReference type="GO" id="GO:0004373">
    <property type="term" value="F:alpha-1,4-glucan glucosyltransferase (UDP-glucose donor) activity"/>
    <property type="evidence" value="ECO:0007669"/>
    <property type="project" value="UniProtKB-EC"/>
</dbReference>
<evidence type="ECO:0000256" key="7">
    <source>
        <dbReference type="RuleBase" id="RU363104"/>
    </source>
</evidence>
<evidence type="ECO:0000256" key="3">
    <source>
        <dbReference type="ARBA" id="ARBA00022676"/>
    </source>
</evidence>
<name>A0A1X6MJ69_9APHY</name>
<dbReference type="OrthoDB" id="3165478at2759"/>
<keyword evidence="4 7" id="KW-0808">Transferase</keyword>
<comment type="catalytic activity">
    <reaction evidence="6">
        <text>[(1-&gt;4)-alpha-D-glucosyl](n) + UDP-alpha-D-glucose = [(1-&gt;4)-alpha-D-glucosyl](n+1) + UDP + H(+)</text>
        <dbReference type="Rhea" id="RHEA:18549"/>
        <dbReference type="Rhea" id="RHEA-COMP:9584"/>
        <dbReference type="Rhea" id="RHEA-COMP:9587"/>
        <dbReference type="ChEBI" id="CHEBI:15378"/>
        <dbReference type="ChEBI" id="CHEBI:15444"/>
        <dbReference type="ChEBI" id="CHEBI:58223"/>
        <dbReference type="ChEBI" id="CHEBI:58885"/>
        <dbReference type="EC" id="2.4.1.11"/>
    </reaction>
    <physiologicalReaction direction="left-to-right" evidence="6">
        <dbReference type="Rhea" id="RHEA:18550"/>
    </physiologicalReaction>
</comment>
<dbReference type="GO" id="GO:0005978">
    <property type="term" value="P:glycogen biosynthetic process"/>
    <property type="evidence" value="ECO:0007669"/>
    <property type="project" value="UniProtKB-UniPathway"/>
</dbReference>
<keyword evidence="3 7" id="KW-0328">Glycosyltransferase</keyword>
<comment type="function">
    <text evidence="7">Transfers the glycosyl residue from UDP-Glc to the non-reducing end of alpha-1,4-glucan.</text>
</comment>
<comment type="pathway">
    <text evidence="1 7">Glycan biosynthesis; glycogen biosynthesis.</text>
</comment>
<evidence type="ECO:0000256" key="1">
    <source>
        <dbReference type="ARBA" id="ARBA00004964"/>
    </source>
</evidence>
<dbReference type="UniPathway" id="UPA00164"/>
<protein>
    <recommendedName>
        <fullName evidence="7">Glycogen [starch] synthase</fullName>
        <ecNumber evidence="7">2.4.1.11</ecNumber>
    </recommendedName>
</protein>
<comment type="similarity">
    <text evidence="2 7">Belongs to the glycosyltransferase 3 family.</text>
</comment>
<accession>A0A1X6MJ69</accession>
<dbReference type="EMBL" id="KZ110613">
    <property type="protein sequence ID" value="OSX56481.1"/>
    <property type="molecule type" value="Genomic_DNA"/>
</dbReference>
<evidence type="ECO:0000256" key="4">
    <source>
        <dbReference type="ARBA" id="ARBA00022679"/>
    </source>
</evidence>
<gene>
    <name evidence="9" type="ORF">POSPLADRAFT_1037471</name>
</gene>
<organism evidence="9 10">
    <name type="scientific">Postia placenta MAD-698-R-SB12</name>
    <dbReference type="NCBI Taxonomy" id="670580"/>
    <lineage>
        <taxon>Eukaryota</taxon>
        <taxon>Fungi</taxon>
        <taxon>Dikarya</taxon>
        <taxon>Basidiomycota</taxon>
        <taxon>Agaricomycotina</taxon>
        <taxon>Agaricomycetes</taxon>
        <taxon>Polyporales</taxon>
        <taxon>Adustoporiaceae</taxon>
        <taxon>Rhodonia</taxon>
    </lineage>
</organism>
<dbReference type="GeneID" id="36322175"/>
<evidence type="ECO:0000256" key="5">
    <source>
        <dbReference type="ARBA" id="ARBA00023056"/>
    </source>
</evidence>
<dbReference type="STRING" id="670580.A0A1X6MJ69"/>
<dbReference type="RefSeq" id="XP_024333275.1">
    <property type="nucleotide sequence ID" value="XM_024477225.1"/>
</dbReference>